<evidence type="ECO:0000259" key="11">
    <source>
        <dbReference type="Pfam" id="PF21082"/>
    </source>
</evidence>
<evidence type="ECO:0000313" key="13">
    <source>
        <dbReference type="Proteomes" id="UP001165293"/>
    </source>
</evidence>
<evidence type="ECO:0000256" key="6">
    <source>
        <dbReference type="ARBA" id="ARBA00023136"/>
    </source>
</evidence>
<evidence type="ECO:0000256" key="2">
    <source>
        <dbReference type="ARBA" id="ARBA00008017"/>
    </source>
</evidence>
<dbReference type="InterPro" id="IPR049278">
    <property type="entry name" value="MS_channel_C"/>
</dbReference>
<dbReference type="InterPro" id="IPR011066">
    <property type="entry name" value="MscS_channel_C_sf"/>
</dbReference>
<feature type="signal peptide" evidence="9">
    <location>
        <begin position="1"/>
        <end position="21"/>
    </location>
</feature>
<dbReference type="SUPFAM" id="SSF82689">
    <property type="entry name" value="Mechanosensitive channel protein MscS (YggB), C-terminal domain"/>
    <property type="match status" value="1"/>
</dbReference>
<dbReference type="Gene3D" id="2.30.30.60">
    <property type="match status" value="1"/>
</dbReference>
<dbReference type="RefSeq" id="WP_230526300.1">
    <property type="nucleotide sequence ID" value="NZ_JAJGAK010000001.1"/>
</dbReference>
<dbReference type="PANTHER" id="PTHR30221">
    <property type="entry name" value="SMALL-CONDUCTANCE MECHANOSENSITIVE CHANNEL"/>
    <property type="match status" value="1"/>
</dbReference>
<evidence type="ECO:0000256" key="8">
    <source>
        <dbReference type="SAM" id="MobiDB-lite"/>
    </source>
</evidence>
<comment type="caution">
    <text evidence="12">The sequence shown here is derived from an EMBL/GenBank/DDBJ whole genome shotgun (WGS) entry which is preliminary data.</text>
</comment>
<evidence type="ECO:0000259" key="10">
    <source>
        <dbReference type="Pfam" id="PF00924"/>
    </source>
</evidence>
<dbReference type="InterPro" id="IPR010920">
    <property type="entry name" value="LSM_dom_sf"/>
</dbReference>
<dbReference type="Gene3D" id="3.30.70.100">
    <property type="match status" value="1"/>
</dbReference>
<feature type="transmembrane region" description="Helical" evidence="7">
    <location>
        <begin position="340"/>
        <end position="367"/>
    </location>
</feature>
<keyword evidence="6 7" id="KW-0472">Membrane</keyword>
<evidence type="ECO:0000256" key="1">
    <source>
        <dbReference type="ARBA" id="ARBA00004651"/>
    </source>
</evidence>
<dbReference type="InterPro" id="IPR006685">
    <property type="entry name" value="MscS_channel_2nd"/>
</dbReference>
<keyword evidence="7" id="KW-0406">Ion transport</keyword>
<keyword evidence="5 7" id="KW-1133">Transmembrane helix</keyword>
<feature type="compositionally biased region" description="Pro residues" evidence="8">
    <location>
        <begin position="526"/>
        <end position="536"/>
    </location>
</feature>
<evidence type="ECO:0000256" key="4">
    <source>
        <dbReference type="ARBA" id="ARBA00022692"/>
    </source>
</evidence>
<keyword evidence="7" id="KW-0407">Ion channel</keyword>
<reference evidence="12" key="1">
    <citation type="submission" date="2021-10" db="EMBL/GenBank/DDBJ databases">
        <authorList>
            <person name="Lyu M."/>
            <person name="Wang X."/>
            <person name="Meng X."/>
            <person name="Xu K."/>
        </authorList>
    </citation>
    <scope>NUCLEOTIDE SEQUENCE</scope>
    <source>
        <strain evidence="12">A6</strain>
    </source>
</reference>
<dbReference type="Gene3D" id="1.10.287.1260">
    <property type="match status" value="1"/>
</dbReference>
<dbReference type="Pfam" id="PF00924">
    <property type="entry name" value="MS_channel_2nd"/>
    <property type="match status" value="1"/>
</dbReference>
<sequence length="536" mass="58474">MRGLLRWAFVWVALACGAAQATPADVPAPATTLVTVARPPAHATARFYNRDIATFRSTFLGNTPAMRARGMEANIDRIVEAPGIAKPGYQMAPQGVVLMLDGQLVTLLTPADVDTLQNETLAQMRDRSLARLGDAVQAAESARTPDRLLRGIGWFIAGTLILMLVLWLLRLVAVRMRHRADRWLTARLSTIRNPSARQMALAFAASGRGLARFAAWVIVIVVFEEWLRFTFAQFAWTQPWAGAMTGWMSGRLEHWGGAILHAIPGLVTAAVILLVARLVAQAVGLFFHGVQHGRFEMVGIDAQLAEPTRKIMVVVVWLFGIAMAYPYLPGAETDAFKGLSVFVGLMVSLGASSIVAQAAAGFTLLYSRTMSVGDVVRAGDVEGIVQQIGLFTTRVRTPLGVEVSFPNNVLLSDRLENLSRAAEGPGMWLQAMVVIGYDAPWRQVQRLLIDAATKTEGVLADPPPLVLQTALGDFGIEYRLRARIGDVQRRWIVLSALHAQIQDTFNAAGVQIMTPHYEGDPETPKLVPPPHWEGKD</sequence>
<feature type="region of interest" description="Disordered" evidence="8">
    <location>
        <begin position="516"/>
        <end position="536"/>
    </location>
</feature>
<keyword evidence="9" id="KW-0732">Signal</keyword>
<feature type="transmembrane region" description="Helical" evidence="7">
    <location>
        <begin position="152"/>
        <end position="173"/>
    </location>
</feature>
<evidence type="ECO:0000256" key="5">
    <source>
        <dbReference type="ARBA" id="ARBA00022989"/>
    </source>
</evidence>
<feature type="transmembrane region" description="Helical" evidence="7">
    <location>
        <begin position="311"/>
        <end position="328"/>
    </location>
</feature>
<feature type="chain" id="PRO_5046977824" description="Small-conductance mechanosensitive channel" evidence="9">
    <location>
        <begin position="22"/>
        <end position="536"/>
    </location>
</feature>
<comment type="subunit">
    <text evidence="7">Homoheptamer.</text>
</comment>
<dbReference type="Proteomes" id="UP001165293">
    <property type="component" value="Unassembled WGS sequence"/>
</dbReference>
<comment type="function">
    <text evidence="7">Mechanosensitive channel that participates in the regulation of osmotic pressure changes within the cell, opening in response to stretch forces in the membrane lipid bilayer, without the need for other proteins. Contributes to normal resistance to hypoosmotic shock. Forms an ion channel of 1.0 nanosiemens conductance with a slight preference for anions.</text>
</comment>
<evidence type="ECO:0000256" key="7">
    <source>
        <dbReference type="RuleBase" id="RU369025"/>
    </source>
</evidence>
<evidence type="ECO:0000313" key="12">
    <source>
        <dbReference type="EMBL" id="MCC8362718.1"/>
    </source>
</evidence>
<feature type="domain" description="Mechanosensitive ion channel MscS" evidence="10">
    <location>
        <begin position="354"/>
        <end position="420"/>
    </location>
</feature>
<keyword evidence="3" id="KW-1003">Cell membrane</keyword>
<gene>
    <name evidence="12" type="ORF">LK996_06470</name>
</gene>
<feature type="transmembrane region" description="Helical" evidence="7">
    <location>
        <begin position="258"/>
        <end position="290"/>
    </location>
</feature>
<feature type="domain" description="Mechanosensitive ion channel MscS C-terminal" evidence="11">
    <location>
        <begin position="433"/>
        <end position="512"/>
    </location>
</feature>
<comment type="similarity">
    <text evidence="2 7">Belongs to the MscS (TC 1.A.23) family.</text>
</comment>
<dbReference type="EMBL" id="JAJGAK010000001">
    <property type="protein sequence ID" value="MCC8362718.1"/>
    <property type="molecule type" value="Genomic_DNA"/>
</dbReference>
<keyword evidence="7" id="KW-0813">Transport</keyword>
<evidence type="ECO:0000256" key="3">
    <source>
        <dbReference type="ARBA" id="ARBA00022475"/>
    </source>
</evidence>
<dbReference type="Pfam" id="PF21082">
    <property type="entry name" value="MS_channel_3rd"/>
    <property type="match status" value="1"/>
</dbReference>
<keyword evidence="4 7" id="KW-0812">Transmembrane</keyword>
<dbReference type="InterPro" id="IPR045275">
    <property type="entry name" value="MscS_archaea/bacteria_type"/>
</dbReference>
<organism evidence="12 13">
    <name type="scientific">Noviluteimonas lactosilytica</name>
    <dbReference type="NCBI Taxonomy" id="2888523"/>
    <lineage>
        <taxon>Bacteria</taxon>
        <taxon>Pseudomonadati</taxon>
        <taxon>Pseudomonadota</taxon>
        <taxon>Gammaproteobacteria</taxon>
        <taxon>Lysobacterales</taxon>
        <taxon>Lysobacteraceae</taxon>
        <taxon>Noviluteimonas</taxon>
    </lineage>
</organism>
<keyword evidence="7" id="KW-0997">Cell inner membrane</keyword>
<evidence type="ECO:0000256" key="9">
    <source>
        <dbReference type="SAM" id="SignalP"/>
    </source>
</evidence>
<accession>A0ABS8JGI4</accession>
<dbReference type="SUPFAM" id="SSF50182">
    <property type="entry name" value="Sm-like ribonucleoproteins"/>
    <property type="match status" value="1"/>
</dbReference>
<dbReference type="InterPro" id="IPR023408">
    <property type="entry name" value="MscS_beta-dom_sf"/>
</dbReference>
<proteinExistence type="inferred from homology"/>
<dbReference type="PANTHER" id="PTHR30221:SF18">
    <property type="entry name" value="SLL0590 PROTEIN"/>
    <property type="match status" value="1"/>
</dbReference>
<protein>
    <recommendedName>
        <fullName evidence="7">Small-conductance mechanosensitive channel</fullName>
    </recommendedName>
</protein>
<keyword evidence="13" id="KW-1185">Reference proteome</keyword>
<name>A0ABS8JGI4_9GAMM</name>
<comment type="subcellular location">
    <subcellularLocation>
        <location evidence="7">Cell inner membrane</location>
        <topology evidence="7">Multi-pass membrane protein</topology>
    </subcellularLocation>
    <subcellularLocation>
        <location evidence="1">Cell membrane</location>
        <topology evidence="1">Multi-pass membrane protein</topology>
    </subcellularLocation>
</comment>